<dbReference type="Pfam" id="PF01351">
    <property type="entry name" value="RNase_HII"/>
    <property type="match status" value="1"/>
</dbReference>
<evidence type="ECO:0000256" key="12">
    <source>
        <dbReference type="ARBA" id="ARBA00022801"/>
    </source>
</evidence>
<feature type="binding site" evidence="14 15">
    <location>
        <position position="30"/>
    </location>
    <ligand>
        <name>a divalent metal cation</name>
        <dbReference type="ChEBI" id="CHEBI:60240"/>
    </ligand>
</feature>
<evidence type="ECO:0000256" key="4">
    <source>
        <dbReference type="ARBA" id="ARBA00004496"/>
    </source>
</evidence>
<evidence type="ECO:0000256" key="10">
    <source>
        <dbReference type="ARBA" id="ARBA00022723"/>
    </source>
</evidence>
<dbReference type="EMBL" id="CP063189">
    <property type="protein sequence ID" value="WCZ32763.1"/>
    <property type="molecule type" value="Genomic_DNA"/>
</dbReference>
<evidence type="ECO:0000256" key="2">
    <source>
        <dbReference type="ARBA" id="ARBA00001946"/>
    </source>
</evidence>
<evidence type="ECO:0000256" key="13">
    <source>
        <dbReference type="ARBA" id="ARBA00023211"/>
    </source>
</evidence>
<evidence type="ECO:0000256" key="11">
    <source>
        <dbReference type="ARBA" id="ARBA00022759"/>
    </source>
</evidence>
<evidence type="ECO:0000256" key="9">
    <source>
        <dbReference type="ARBA" id="ARBA00022722"/>
    </source>
</evidence>
<dbReference type="InterPro" id="IPR012337">
    <property type="entry name" value="RNaseH-like_sf"/>
</dbReference>
<keyword evidence="10 14" id="KW-0479">Metal-binding</keyword>
<evidence type="ECO:0000256" key="3">
    <source>
        <dbReference type="ARBA" id="ARBA00004065"/>
    </source>
</evidence>
<dbReference type="InterPro" id="IPR001352">
    <property type="entry name" value="RNase_HII/HIII"/>
</dbReference>
<dbReference type="PROSITE" id="PS51975">
    <property type="entry name" value="RNASE_H_2"/>
    <property type="match status" value="1"/>
</dbReference>
<dbReference type="Proteomes" id="UP001220064">
    <property type="component" value="Chromosome"/>
</dbReference>
<name>A0ABY7U921_9CORY</name>
<dbReference type="InterPro" id="IPR024567">
    <property type="entry name" value="RNase_HII/HIII_dom"/>
</dbReference>
<evidence type="ECO:0000256" key="6">
    <source>
        <dbReference type="ARBA" id="ARBA00012180"/>
    </source>
</evidence>
<evidence type="ECO:0000313" key="18">
    <source>
        <dbReference type="EMBL" id="WCZ32763.1"/>
    </source>
</evidence>
<comment type="subcellular location">
    <subcellularLocation>
        <location evidence="4 14">Cytoplasm</location>
    </subcellularLocation>
</comment>
<sequence>MARVRRLKQSRTYEVALSRAGLGPVAGIDEAGRGACCGPITIAACILPDRTIAGLATLTDSKKLTPAARARLEPVIKKHAVAWSVVHIGAADIDKRGIQWANVTGMRRAAALLEPGPRYILTDALPVPGMAVPCLPMIGGDAAARCIAGASVLAKVARDRLMDDLDARYPGYGLAAHKGYGTAVHTRAIKELGACAQHRMSYANVAAAHAQWQRGA</sequence>
<comment type="cofactor">
    <cofactor evidence="14 15">
        <name>Mn(2+)</name>
        <dbReference type="ChEBI" id="CHEBI:29035"/>
    </cofactor>
    <cofactor evidence="14 15">
        <name>Mg(2+)</name>
        <dbReference type="ChEBI" id="CHEBI:18420"/>
    </cofactor>
    <text evidence="14 15">Manganese or magnesium. Binds 1 divalent metal ion per monomer in the absence of substrate. May bind a second metal ion after substrate binding.</text>
</comment>
<dbReference type="InterPro" id="IPR022898">
    <property type="entry name" value="RNase_HII"/>
</dbReference>
<keyword evidence="9 14" id="KW-0540">Nuclease</keyword>
<gene>
    <name evidence="14 18" type="primary">rnhB</name>
    <name evidence="18" type="ORF">CMASS_06645</name>
</gene>
<feature type="binding site" evidence="14 15">
    <location>
        <position position="29"/>
    </location>
    <ligand>
        <name>a divalent metal cation</name>
        <dbReference type="ChEBI" id="CHEBI:60240"/>
    </ligand>
</feature>
<proteinExistence type="inferred from homology"/>
<evidence type="ECO:0000259" key="17">
    <source>
        <dbReference type="PROSITE" id="PS51975"/>
    </source>
</evidence>
<dbReference type="RefSeq" id="WP_022862236.1">
    <property type="nucleotide sequence ID" value="NZ_ATVG01000001.1"/>
</dbReference>
<evidence type="ECO:0000256" key="1">
    <source>
        <dbReference type="ARBA" id="ARBA00000077"/>
    </source>
</evidence>
<keyword evidence="8 14" id="KW-0963">Cytoplasm</keyword>
<dbReference type="InterPro" id="IPR036397">
    <property type="entry name" value="RNaseH_sf"/>
</dbReference>
<keyword evidence="19" id="KW-1185">Reference proteome</keyword>
<dbReference type="NCBIfam" id="NF000595">
    <property type="entry name" value="PRK00015.1-3"/>
    <property type="match status" value="1"/>
</dbReference>
<evidence type="ECO:0000256" key="16">
    <source>
        <dbReference type="RuleBase" id="RU003515"/>
    </source>
</evidence>
<keyword evidence="13 14" id="KW-0464">Manganese</keyword>
<dbReference type="HAMAP" id="MF_00052_B">
    <property type="entry name" value="RNase_HII_B"/>
    <property type="match status" value="1"/>
</dbReference>
<keyword evidence="11 14" id="KW-0255">Endonuclease</keyword>
<comment type="function">
    <text evidence="3 14 16">Endonuclease that specifically degrades the RNA of RNA-DNA hybrids.</text>
</comment>
<reference evidence="18 19" key="1">
    <citation type="submission" date="2020-10" db="EMBL/GenBank/DDBJ databases">
        <title>Complete genome sequence of Corynebacterium massiliense DSM 45435, type strain of Corynebacterium massiliense.</title>
        <authorList>
            <person name="Busche T."/>
            <person name="Kalinowski J."/>
            <person name="Ruckert C."/>
        </authorList>
    </citation>
    <scope>NUCLEOTIDE SEQUENCE [LARGE SCALE GENOMIC DNA]</scope>
    <source>
        <strain evidence="18 19">DSM 45435</strain>
    </source>
</reference>
<evidence type="ECO:0000256" key="5">
    <source>
        <dbReference type="ARBA" id="ARBA00007383"/>
    </source>
</evidence>
<comment type="catalytic activity">
    <reaction evidence="1 14 15 16">
        <text>Endonucleolytic cleavage to 5'-phosphomonoester.</text>
        <dbReference type="EC" id="3.1.26.4"/>
    </reaction>
</comment>
<evidence type="ECO:0000256" key="15">
    <source>
        <dbReference type="PROSITE-ProRule" id="PRU01319"/>
    </source>
</evidence>
<feature type="domain" description="RNase H type-2" evidence="17">
    <location>
        <begin position="23"/>
        <end position="214"/>
    </location>
</feature>
<dbReference type="PANTHER" id="PTHR10954:SF18">
    <property type="entry name" value="RIBONUCLEASE HII"/>
    <property type="match status" value="1"/>
</dbReference>
<protein>
    <recommendedName>
        <fullName evidence="7 14">Ribonuclease HII</fullName>
        <shortName evidence="14">RNase HII</shortName>
        <ecNumber evidence="6 14">3.1.26.4</ecNumber>
    </recommendedName>
</protein>
<evidence type="ECO:0000256" key="7">
    <source>
        <dbReference type="ARBA" id="ARBA00019179"/>
    </source>
</evidence>
<dbReference type="SUPFAM" id="SSF53098">
    <property type="entry name" value="Ribonuclease H-like"/>
    <property type="match status" value="1"/>
</dbReference>
<evidence type="ECO:0000256" key="8">
    <source>
        <dbReference type="ARBA" id="ARBA00022490"/>
    </source>
</evidence>
<evidence type="ECO:0000313" key="19">
    <source>
        <dbReference type="Proteomes" id="UP001220064"/>
    </source>
</evidence>
<dbReference type="EC" id="3.1.26.4" evidence="6 14"/>
<keyword evidence="12 14" id="KW-0378">Hydrolase</keyword>
<dbReference type="CDD" id="cd07182">
    <property type="entry name" value="RNase_HII_bacteria_HII_like"/>
    <property type="match status" value="1"/>
</dbReference>
<dbReference type="GO" id="GO:0004523">
    <property type="term" value="F:RNA-DNA hybrid ribonuclease activity"/>
    <property type="evidence" value="ECO:0007669"/>
    <property type="project" value="UniProtKB-EC"/>
</dbReference>
<dbReference type="Gene3D" id="3.30.420.10">
    <property type="entry name" value="Ribonuclease H-like superfamily/Ribonuclease H"/>
    <property type="match status" value="1"/>
</dbReference>
<feature type="binding site" evidence="14 15">
    <location>
        <position position="123"/>
    </location>
    <ligand>
        <name>a divalent metal cation</name>
        <dbReference type="ChEBI" id="CHEBI:60240"/>
    </ligand>
</feature>
<comment type="similarity">
    <text evidence="5 14 16">Belongs to the RNase HII family.</text>
</comment>
<dbReference type="PANTHER" id="PTHR10954">
    <property type="entry name" value="RIBONUCLEASE H2 SUBUNIT A"/>
    <property type="match status" value="1"/>
</dbReference>
<organism evidence="18 19">
    <name type="scientific">Corynebacterium massiliense DSM 45435</name>
    <dbReference type="NCBI Taxonomy" id="1121364"/>
    <lineage>
        <taxon>Bacteria</taxon>
        <taxon>Bacillati</taxon>
        <taxon>Actinomycetota</taxon>
        <taxon>Actinomycetes</taxon>
        <taxon>Mycobacteriales</taxon>
        <taxon>Corynebacteriaceae</taxon>
        <taxon>Corynebacterium</taxon>
    </lineage>
</organism>
<evidence type="ECO:0000256" key="14">
    <source>
        <dbReference type="HAMAP-Rule" id="MF_00052"/>
    </source>
</evidence>
<comment type="cofactor">
    <cofactor evidence="2">
        <name>Mg(2+)</name>
        <dbReference type="ChEBI" id="CHEBI:18420"/>
    </cofactor>
</comment>
<dbReference type="NCBIfam" id="NF000598">
    <property type="entry name" value="PRK00015.2-2"/>
    <property type="match status" value="1"/>
</dbReference>
<accession>A0ABY7U921</accession>